<dbReference type="Gene3D" id="1.20.58.2180">
    <property type="match status" value="1"/>
</dbReference>
<evidence type="ECO:0000313" key="1">
    <source>
        <dbReference type="EMBL" id="BBA35057.1"/>
    </source>
</evidence>
<accession>A0A250KTW2</accession>
<dbReference type="Proteomes" id="UP000266313">
    <property type="component" value="Chromosome"/>
</dbReference>
<dbReference type="OrthoDB" id="9775594at2"/>
<proteinExistence type="predicted"/>
<protein>
    <submittedName>
        <fullName evidence="1">Uncharacterized protein</fullName>
    </submittedName>
</protein>
<sequence>MCRHPVSLPRGKHAYSFILIVCLVYLTTASALGREIGETPAHQLYPERYPLNLSSEIKSFYRLFLQLDLDDVRIKEILGS</sequence>
<name>A0A250KTW2_9GAMM</name>
<dbReference type="AlphaFoldDB" id="A0A250KTW2"/>
<evidence type="ECO:0000313" key="2">
    <source>
        <dbReference type="Proteomes" id="UP000266313"/>
    </source>
</evidence>
<dbReference type="KEGG" id="mmai:sS8_3114"/>
<gene>
    <name evidence="1" type="ORF">sS8_3114</name>
</gene>
<dbReference type="EMBL" id="AP017928">
    <property type="protein sequence ID" value="BBA35057.1"/>
    <property type="molecule type" value="Genomic_DNA"/>
</dbReference>
<reference evidence="1 2" key="1">
    <citation type="submission" date="2016-12" db="EMBL/GenBank/DDBJ databases">
        <title>Genome sequencing of Methylocaldum marinum.</title>
        <authorList>
            <person name="Takeuchi M."/>
            <person name="Kamagata Y."/>
            <person name="Hiraoka S."/>
            <person name="Oshima K."/>
            <person name="Hattori M."/>
            <person name="Iwasaki W."/>
        </authorList>
    </citation>
    <scope>NUCLEOTIDE SEQUENCE [LARGE SCALE GENOMIC DNA]</scope>
    <source>
        <strain evidence="1 2">S8</strain>
    </source>
</reference>
<dbReference type="RefSeq" id="WP_119630332.1">
    <property type="nucleotide sequence ID" value="NZ_AP017928.1"/>
</dbReference>
<organism evidence="1 2">
    <name type="scientific">Methylocaldum marinum</name>
    <dbReference type="NCBI Taxonomy" id="1432792"/>
    <lineage>
        <taxon>Bacteria</taxon>
        <taxon>Pseudomonadati</taxon>
        <taxon>Pseudomonadota</taxon>
        <taxon>Gammaproteobacteria</taxon>
        <taxon>Methylococcales</taxon>
        <taxon>Methylococcaceae</taxon>
        <taxon>Methylocaldum</taxon>
    </lineage>
</organism>
<keyword evidence="2" id="KW-1185">Reference proteome</keyword>